<evidence type="ECO:0000313" key="2">
    <source>
        <dbReference type="Proteomes" id="UP001497522"/>
    </source>
</evidence>
<sequence>MPYAVSNPVNVLLFTVKTVVVEDRDQAIIFLIIGRKEALSLGFLEYLIDAKFVRKMSLVHEEASSSEANSCWRTKVNMRYAHQQQQTFHQTSDICSRHQIADYVLTP</sequence>
<dbReference type="Proteomes" id="UP001497522">
    <property type="component" value="Chromosome 9"/>
</dbReference>
<evidence type="ECO:0000313" key="1">
    <source>
        <dbReference type="EMBL" id="CAK9883007.1"/>
    </source>
</evidence>
<organism evidence="1 2">
    <name type="scientific">Sphagnum jensenii</name>
    <dbReference type="NCBI Taxonomy" id="128206"/>
    <lineage>
        <taxon>Eukaryota</taxon>
        <taxon>Viridiplantae</taxon>
        <taxon>Streptophyta</taxon>
        <taxon>Embryophyta</taxon>
        <taxon>Bryophyta</taxon>
        <taxon>Sphagnophytina</taxon>
        <taxon>Sphagnopsida</taxon>
        <taxon>Sphagnales</taxon>
        <taxon>Sphagnaceae</taxon>
        <taxon>Sphagnum</taxon>
    </lineage>
</organism>
<proteinExistence type="predicted"/>
<dbReference type="EMBL" id="OZ023710">
    <property type="protein sequence ID" value="CAK9883007.1"/>
    <property type="molecule type" value="Genomic_DNA"/>
</dbReference>
<keyword evidence="2" id="KW-1185">Reference proteome</keyword>
<protein>
    <submittedName>
        <fullName evidence="1">Uncharacterized protein</fullName>
    </submittedName>
</protein>
<name>A0ABP1C2G4_9BRYO</name>
<accession>A0ABP1C2G4</accession>
<gene>
    <name evidence="1" type="ORF">CSSPJE1EN2_LOCUS24258</name>
</gene>
<reference evidence="1" key="1">
    <citation type="submission" date="2024-03" db="EMBL/GenBank/DDBJ databases">
        <authorList>
            <consortium name="ELIXIR-Norway"/>
            <consortium name="Elixir Norway"/>
        </authorList>
    </citation>
    <scope>NUCLEOTIDE SEQUENCE</scope>
</reference>